<dbReference type="PROSITE" id="PS50294">
    <property type="entry name" value="WD_REPEATS_REGION"/>
    <property type="match status" value="7"/>
</dbReference>
<keyword evidence="10" id="KW-0808">Transferase</keyword>
<comment type="caution">
    <text evidence="10">The sequence shown here is derived from an EMBL/GenBank/DDBJ whole genome shotgun (WGS) entry which is preliminary data.</text>
</comment>
<dbReference type="PRINTS" id="PR00320">
    <property type="entry name" value="GPROTEINBRPT"/>
</dbReference>
<dbReference type="PANTHER" id="PTHR19848:SF8">
    <property type="entry name" value="F-BOX AND WD REPEAT DOMAIN CONTAINING 7"/>
    <property type="match status" value="1"/>
</dbReference>
<dbReference type="SUPFAM" id="SSF56112">
    <property type="entry name" value="Protein kinase-like (PK-like)"/>
    <property type="match status" value="1"/>
</dbReference>
<organism evidence="10 11">
    <name type="scientific">Thermogemmata fonticola</name>
    <dbReference type="NCBI Taxonomy" id="2755323"/>
    <lineage>
        <taxon>Bacteria</taxon>
        <taxon>Pseudomonadati</taxon>
        <taxon>Planctomycetota</taxon>
        <taxon>Planctomycetia</taxon>
        <taxon>Gemmatales</taxon>
        <taxon>Gemmataceae</taxon>
        <taxon>Thermogemmata</taxon>
    </lineage>
</organism>
<gene>
    <name evidence="10" type="ORF">H0921_08960</name>
</gene>
<dbReference type="Pfam" id="PF00400">
    <property type="entry name" value="WD40"/>
    <property type="match status" value="7"/>
</dbReference>
<dbReference type="EMBL" id="JACEFB010000005">
    <property type="protein sequence ID" value="MBA2226286.1"/>
    <property type="molecule type" value="Genomic_DNA"/>
</dbReference>
<feature type="domain" description="Protein kinase" evidence="9">
    <location>
        <begin position="158"/>
        <end position="450"/>
    </location>
</feature>
<dbReference type="InterPro" id="IPR017441">
    <property type="entry name" value="Protein_kinase_ATP_BS"/>
</dbReference>
<feature type="binding site" evidence="6">
    <location>
        <position position="187"/>
    </location>
    <ligand>
        <name>ATP</name>
        <dbReference type="ChEBI" id="CHEBI:30616"/>
    </ligand>
</feature>
<dbReference type="GO" id="GO:0005524">
    <property type="term" value="F:ATP binding"/>
    <property type="evidence" value="ECO:0007669"/>
    <property type="project" value="UniProtKB-UniRule"/>
</dbReference>
<evidence type="ECO:0000256" key="7">
    <source>
        <dbReference type="SAM" id="Coils"/>
    </source>
</evidence>
<dbReference type="SMART" id="SM00320">
    <property type="entry name" value="WD40"/>
    <property type="match status" value="10"/>
</dbReference>
<feature type="repeat" description="WD" evidence="5">
    <location>
        <begin position="822"/>
        <end position="847"/>
    </location>
</feature>
<dbReference type="InterPro" id="IPR020472">
    <property type="entry name" value="WD40_PAC1"/>
</dbReference>
<feature type="repeat" description="WD" evidence="5">
    <location>
        <begin position="942"/>
        <end position="983"/>
    </location>
</feature>
<keyword evidence="2" id="KW-0677">Repeat</keyword>
<dbReference type="Proteomes" id="UP000542342">
    <property type="component" value="Unassembled WGS sequence"/>
</dbReference>
<keyword evidence="8" id="KW-1133">Transmembrane helix</keyword>
<dbReference type="InterPro" id="IPR011044">
    <property type="entry name" value="Quino_amine_DH_bsu"/>
</dbReference>
<feature type="coiled-coil region" evidence="7">
    <location>
        <begin position="515"/>
        <end position="560"/>
    </location>
</feature>
<dbReference type="SUPFAM" id="SSF50952">
    <property type="entry name" value="Soluble quinoprotein glucose dehydrogenase"/>
    <property type="match status" value="1"/>
</dbReference>
<dbReference type="InterPro" id="IPR011041">
    <property type="entry name" value="Quinoprot_gluc/sorb_DH_b-prop"/>
</dbReference>
<reference evidence="10 11" key="1">
    <citation type="submission" date="2020-07" db="EMBL/GenBank/DDBJ databases">
        <title>Thermogemmata thermophila gen. nov., sp. nov., a novel moderate thermophilic planctomycete from a Kamchatka hot spring.</title>
        <authorList>
            <person name="Elcheninov A.G."/>
            <person name="Podosokorskaya O.A."/>
            <person name="Kovaleva O.L."/>
            <person name="Novikov A."/>
            <person name="Bonch-Osmolovskaya E.A."/>
            <person name="Toshchakov S.V."/>
            <person name="Kublanov I.V."/>
        </authorList>
    </citation>
    <scope>NUCLEOTIDE SEQUENCE [LARGE SCALE GENOMIC DNA]</scope>
    <source>
        <strain evidence="10 11">2918</strain>
    </source>
</reference>
<dbReference type="InterPro" id="IPR000719">
    <property type="entry name" value="Prot_kinase_dom"/>
</dbReference>
<evidence type="ECO:0000256" key="5">
    <source>
        <dbReference type="PROSITE-ProRule" id="PRU00221"/>
    </source>
</evidence>
<dbReference type="SUPFAM" id="SSF50969">
    <property type="entry name" value="YVTN repeat-like/Quinoprotein amine dehydrogenase"/>
    <property type="match status" value="1"/>
</dbReference>
<keyword evidence="3 6" id="KW-0547">Nucleotide-binding</keyword>
<dbReference type="CDD" id="cd14014">
    <property type="entry name" value="STKc_PknB_like"/>
    <property type="match status" value="1"/>
</dbReference>
<accession>A0A7V8VE56</accession>
<protein>
    <submittedName>
        <fullName evidence="10">Protein kinase</fullName>
    </submittedName>
</protein>
<dbReference type="Pfam" id="PF07676">
    <property type="entry name" value="PD40"/>
    <property type="match status" value="1"/>
</dbReference>
<evidence type="ECO:0000256" key="3">
    <source>
        <dbReference type="ARBA" id="ARBA00022741"/>
    </source>
</evidence>
<feature type="repeat" description="WD" evidence="5">
    <location>
        <begin position="624"/>
        <end position="658"/>
    </location>
</feature>
<dbReference type="GO" id="GO:0004672">
    <property type="term" value="F:protein kinase activity"/>
    <property type="evidence" value="ECO:0007669"/>
    <property type="project" value="InterPro"/>
</dbReference>
<evidence type="ECO:0000259" key="9">
    <source>
        <dbReference type="PROSITE" id="PS50011"/>
    </source>
</evidence>
<dbReference type="Pfam" id="PF00069">
    <property type="entry name" value="Pkinase"/>
    <property type="match status" value="1"/>
</dbReference>
<keyword evidence="7" id="KW-0175">Coiled coil</keyword>
<dbReference type="InterPro" id="IPR011009">
    <property type="entry name" value="Kinase-like_dom_sf"/>
</dbReference>
<dbReference type="InterPro" id="IPR008271">
    <property type="entry name" value="Ser/Thr_kinase_AS"/>
</dbReference>
<dbReference type="RefSeq" id="WP_194537726.1">
    <property type="nucleotide sequence ID" value="NZ_JACEFB010000005.1"/>
</dbReference>
<keyword evidence="8" id="KW-0812">Transmembrane</keyword>
<dbReference type="PROSITE" id="PS50082">
    <property type="entry name" value="WD_REPEATS_2"/>
    <property type="match status" value="8"/>
</dbReference>
<dbReference type="InterPro" id="IPR011659">
    <property type="entry name" value="WD40"/>
</dbReference>
<evidence type="ECO:0000256" key="6">
    <source>
        <dbReference type="PROSITE-ProRule" id="PRU10141"/>
    </source>
</evidence>
<dbReference type="CDD" id="cd00200">
    <property type="entry name" value="WD40"/>
    <property type="match status" value="2"/>
</dbReference>
<keyword evidence="8" id="KW-0472">Membrane</keyword>
<dbReference type="Gene3D" id="3.30.200.20">
    <property type="entry name" value="Phosphorylase Kinase, domain 1"/>
    <property type="match status" value="1"/>
</dbReference>
<sequence length="1325" mass="145129">MTNQYRCAEGHTWVMPLDGHLPRACPVCGTEQWESLPSQPQHEDQTGLPRVDPVVLAAPVEQLDPVGKGLTRTFFPGRLQRLESSSASAPSDSPSLDHAFVVESTLPPPDPGYAQEPGALTSTGDSLVQLLPEGGETAKGQSTGSVARLEPVPQVPGYELLGELGRGGMGVVYKARQLSLNRIVALKMILAGVHADAEARARFRREAEAVAALQHPNIVQIYEIGEAGGHLYLALEYVEGGNLATHLQRGPWPAHLAAELVLLLAQATQYAHSRGVIHRDLKPANVLLRRVNGAAPYPSTEVFSPESITSDSPPWPLPRDLEPKITDFGLAKRLEESGSGGTRSGAVMGTPSYIAPEQAAGRNRDIGPAVDIYSLGAILYELLTGRPPFLGESPLDIILQVLHDEPVPPRRLRPSIPLDLETICLKCLEKQPSRRYPNAAALAEDLRRFLDGEPILARPLSGPERIARWVRRHPVWSALAAVSVTSLVILLVGLTTAYLQVRAAVRQREAEAEAARLARQDEAQARQEAERLALENAQKRREAEESNARLQREIEERRRSNYALQLMQIATVVEYDPYRAVRLLEDPQRCPPELRDFTWAYLHRLCQRQVVEYQHLETRPAPPIRAVAWSPRGSFVASGDDRGHVHVWDPNSGRTWLVGSAHSGRITAVAFTPDEALLITAGEDGAIRLWELPVALLQQTQRSLDLLRPLRPWVRPLRLKSPRWEVLQAHGGAAVTALAVSPDGRLLVSGAADGTLCWWNLAAVHPPLAEVMAWSALVGSAAPAVRFPPRSDRLPMLLDRPIEAHPDPNKTKVEGRPFIAEVTSLSFAPDGRRLASGGTDGYVRVWEGNGSRLQVEFKSTAPIRAVTFSPDGQHLAFADSGATPLIQLIRLAHPERPPRRLSGHTAAIYSLAFSPDGEWLASGSFDRTVRLWDTTGRELTVLHGHAQSVVTLAFSPDRLQLISGSSDGTARIWRTQPQRCETVELSPEDVVELVTASANGRLILMASRGAQGEGNIVAGLWPSHLRDRFRLRQILLPLEQWDWGPGRPGPHVLALALTPNGRLALTSFEIGTEAGKRNLVALWLRMDWSGGETLRFHDPLAIPWNSPVYAVAVDAAGRTAALLEAGGVWLWELPAWDPLRLGAKPAGKGSSPRRLYTTEKQKPARECVFDPTGRYLALAIENQLVILDREGRVVLERQLRERITALAWGGPQGNWLAIAQADGLVRVASWKPSERTLDWQADITGHDGAVYALAFSPNGRTLASGGHDRVVVLSDPQTGQERARLTGHVERIIRLQFLPDASALLSFARDGSVKYWPARSQAPGL</sequence>
<dbReference type="PROSITE" id="PS00108">
    <property type="entry name" value="PROTEIN_KINASE_ST"/>
    <property type="match status" value="1"/>
</dbReference>
<dbReference type="Gene3D" id="1.10.510.10">
    <property type="entry name" value="Transferase(Phosphotransferase) domain 1"/>
    <property type="match status" value="1"/>
</dbReference>
<evidence type="ECO:0000256" key="1">
    <source>
        <dbReference type="ARBA" id="ARBA00022574"/>
    </source>
</evidence>
<keyword evidence="1 5" id="KW-0853">WD repeat</keyword>
<keyword evidence="11" id="KW-1185">Reference proteome</keyword>
<dbReference type="PROSITE" id="PS50011">
    <property type="entry name" value="PROTEIN_KINASE_DOM"/>
    <property type="match status" value="1"/>
</dbReference>
<dbReference type="SUPFAM" id="SSF50978">
    <property type="entry name" value="WD40 repeat-like"/>
    <property type="match status" value="1"/>
</dbReference>
<feature type="transmembrane region" description="Helical" evidence="8">
    <location>
        <begin position="475"/>
        <end position="499"/>
    </location>
</feature>
<proteinExistence type="predicted"/>
<feature type="repeat" description="WD" evidence="5">
    <location>
        <begin position="1285"/>
        <end position="1316"/>
    </location>
</feature>
<evidence type="ECO:0000256" key="8">
    <source>
        <dbReference type="SAM" id="Phobius"/>
    </source>
</evidence>
<dbReference type="InterPro" id="IPR019775">
    <property type="entry name" value="WD40_repeat_CS"/>
</dbReference>
<feature type="repeat" description="WD" evidence="5">
    <location>
        <begin position="901"/>
        <end position="942"/>
    </location>
</feature>
<dbReference type="SMART" id="SM00220">
    <property type="entry name" value="S_TKc"/>
    <property type="match status" value="1"/>
</dbReference>
<evidence type="ECO:0000256" key="4">
    <source>
        <dbReference type="ARBA" id="ARBA00022840"/>
    </source>
</evidence>
<dbReference type="InterPro" id="IPR001680">
    <property type="entry name" value="WD40_rpt"/>
</dbReference>
<evidence type="ECO:0000313" key="11">
    <source>
        <dbReference type="Proteomes" id="UP000542342"/>
    </source>
</evidence>
<dbReference type="PANTHER" id="PTHR19848">
    <property type="entry name" value="WD40 REPEAT PROTEIN"/>
    <property type="match status" value="1"/>
</dbReference>
<feature type="repeat" description="WD" evidence="5">
    <location>
        <begin position="735"/>
        <end position="761"/>
    </location>
</feature>
<dbReference type="PROSITE" id="PS00678">
    <property type="entry name" value="WD_REPEATS_1"/>
    <property type="match status" value="1"/>
</dbReference>
<name>A0A7V8VE56_9BACT</name>
<dbReference type="InterPro" id="IPR015943">
    <property type="entry name" value="WD40/YVTN_repeat-like_dom_sf"/>
</dbReference>
<keyword evidence="10" id="KW-0418">Kinase</keyword>
<dbReference type="Gene3D" id="2.130.10.10">
    <property type="entry name" value="YVTN repeat-like/Quinoprotein amine dehydrogenase"/>
    <property type="match status" value="4"/>
</dbReference>
<keyword evidence="4 6" id="KW-0067">ATP-binding</keyword>
<feature type="repeat" description="WD" evidence="5">
    <location>
        <begin position="659"/>
        <end position="692"/>
    </location>
</feature>
<evidence type="ECO:0000256" key="2">
    <source>
        <dbReference type="ARBA" id="ARBA00022737"/>
    </source>
</evidence>
<dbReference type="PROSITE" id="PS00107">
    <property type="entry name" value="PROTEIN_KINASE_ATP"/>
    <property type="match status" value="1"/>
</dbReference>
<dbReference type="InterPro" id="IPR036322">
    <property type="entry name" value="WD40_repeat_dom_sf"/>
</dbReference>
<evidence type="ECO:0000313" key="10">
    <source>
        <dbReference type="EMBL" id="MBA2226286.1"/>
    </source>
</evidence>
<feature type="repeat" description="WD" evidence="5">
    <location>
        <begin position="1243"/>
        <end position="1284"/>
    </location>
</feature>